<accession>A0A811L1H9</accession>
<keyword evidence="4 5" id="KW-0472">Membrane</keyword>
<protein>
    <recommendedName>
        <fullName evidence="8">G_PROTEIN_RECEP_F1_2 domain-containing protein</fullName>
    </recommendedName>
</protein>
<comment type="subcellular location">
    <subcellularLocation>
        <location evidence="1">Membrane</location>
        <topology evidence="1">Multi-pass membrane protein</topology>
    </subcellularLocation>
</comment>
<evidence type="ECO:0000256" key="2">
    <source>
        <dbReference type="ARBA" id="ARBA00022692"/>
    </source>
</evidence>
<proteinExistence type="predicted"/>
<organism evidence="6 7">
    <name type="scientific">Bursaphelenchus okinawaensis</name>
    <dbReference type="NCBI Taxonomy" id="465554"/>
    <lineage>
        <taxon>Eukaryota</taxon>
        <taxon>Metazoa</taxon>
        <taxon>Ecdysozoa</taxon>
        <taxon>Nematoda</taxon>
        <taxon>Chromadorea</taxon>
        <taxon>Rhabditida</taxon>
        <taxon>Tylenchina</taxon>
        <taxon>Tylenchomorpha</taxon>
        <taxon>Aphelenchoidea</taxon>
        <taxon>Aphelenchoididae</taxon>
        <taxon>Bursaphelenchus</taxon>
    </lineage>
</organism>
<dbReference type="Proteomes" id="UP000783686">
    <property type="component" value="Unassembled WGS sequence"/>
</dbReference>
<gene>
    <name evidence="6" type="ORF">BOKJ2_LOCUS9523</name>
</gene>
<feature type="transmembrane region" description="Helical" evidence="5">
    <location>
        <begin position="74"/>
        <end position="95"/>
    </location>
</feature>
<keyword evidence="2 5" id="KW-0812">Transmembrane</keyword>
<comment type="caution">
    <text evidence="6">The sequence shown here is derived from an EMBL/GenBank/DDBJ whole genome shotgun (WGS) entry which is preliminary data.</text>
</comment>
<name>A0A811L1H9_9BILA</name>
<evidence type="ECO:0000256" key="4">
    <source>
        <dbReference type="ARBA" id="ARBA00023136"/>
    </source>
</evidence>
<dbReference type="AlphaFoldDB" id="A0A811L1H9"/>
<keyword evidence="3 5" id="KW-1133">Transmembrane helix</keyword>
<dbReference type="Proteomes" id="UP000614601">
    <property type="component" value="Unassembled WGS sequence"/>
</dbReference>
<dbReference type="Pfam" id="PF10292">
    <property type="entry name" value="7TM_GPCR_Srab"/>
    <property type="match status" value="1"/>
</dbReference>
<dbReference type="EMBL" id="CAJFDH010000004">
    <property type="protein sequence ID" value="CAD5221595.1"/>
    <property type="molecule type" value="Genomic_DNA"/>
</dbReference>
<keyword evidence="7" id="KW-1185">Reference proteome</keyword>
<dbReference type="EMBL" id="CAJFCW020000004">
    <property type="protein sequence ID" value="CAG9115228.1"/>
    <property type="molecule type" value="Genomic_DNA"/>
</dbReference>
<evidence type="ECO:0008006" key="8">
    <source>
        <dbReference type="Google" id="ProtNLM"/>
    </source>
</evidence>
<evidence type="ECO:0000256" key="3">
    <source>
        <dbReference type="ARBA" id="ARBA00022989"/>
    </source>
</evidence>
<reference evidence="6" key="1">
    <citation type="submission" date="2020-09" db="EMBL/GenBank/DDBJ databases">
        <authorList>
            <person name="Kikuchi T."/>
        </authorList>
    </citation>
    <scope>NUCLEOTIDE SEQUENCE</scope>
    <source>
        <strain evidence="6">SH1</strain>
    </source>
</reference>
<feature type="transmembrane region" description="Helical" evidence="5">
    <location>
        <begin position="28"/>
        <end position="49"/>
    </location>
</feature>
<evidence type="ECO:0000256" key="5">
    <source>
        <dbReference type="SAM" id="Phobius"/>
    </source>
</evidence>
<evidence type="ECO:0000313" key="7">
    <source>
        <dbReference type="Proteomes" id="UP000614601"/>
    </source>
</evidence>
<dbReference type="GO" id="GO:0016020">
    <property type="term" value="C:membrane"/>
    <property type="evidence" value="ECO:0007669"/>
    <property type="project" value="UniProtKB-SubCell"/>
</dbReference>
<evidence type="ECO:0000313" key="6">
    <source>
        <dbReference type="EMBL" id="CAD5221595.1"/>
    </source>
</evidence>
<dbReference type="InterPro" id="IPR019408">
    <property type="entry name" value="7TM_GPCR_serpentine_rcpt_Srab"/>
</dbReference>
<evidence type="ECO:0000256" key="1">
    <source>
        <dbReference type="ARBA" id="ARBA00004141"/>
    </source>
</evidence>
<sequence length="104" mass="12024">MVFIHAYAFFERLLAMKHQKDYEKRGKVAGVIGITITWICIITFNTYILSGSNQNEELPYCTAGSSTTRNKTKWMFIILVPAEISLTLGDFILWYKIKKINNIK</sequence>